<accession>A0ABN9CQ44</accession>
<protein>
    <submittedName>
        <fullName evidence="1">Uncharacterized protein</fullName>
    </submittedName>
</protein>
<evidence type="ECO:0000313" key="2">
    <source>
        <dbReference type="Proteomes" id="UP001162483"/>
    </source>
</evidence>
<proteinExistence type="predicted"/>
<organism evidence="1 2">
    <name type="scientific">Staurois parvus</name>
    <dbReference type="NCBI Taxonomy" id="386267"/>
    <lineage>
        <taxon>Eukaryota</taxon>
        <taxon>Metazoa</taxon>
        <taxon>Chordata</taxon>
        <taxon>Craniata</taxon>
        <taxon>Vertebrata</taxon>
        <taxon>Euteleostomi</taxon>
        <taxon>Amphibia</taxon>
        <taxon>Batrachia</taxon>
        <taxon>Anura</taxon>
        <taxon>Neobatrachia</taxon>
        <taxon>Ranoidea</taxon>
        <taxon>Ranidae</taxon>
        <taxon>Staurois</taxon>
    </lineage>
</organism>
<dbReference type="Proteomes" id="UP001162483">
    <property type="component" value="Unassembled WGS sequence"/>
</dbReference>
<comment type="caution">
    <text evidence="1">The sequence shown here is derived from an EMBL/GenBank/DDBJ whole genome shotgun (WGS) entry which is preliminary data.</text>
</comment>
<sequence length="75" mass="8196">MPFAAKAVSHRILAGDYPLAPSDYRASPTGRKTVLFSNSPPPCQLRHTALDGCAQHSHSKQYRQCPLLKTLPAHS</sequence>
<name>A0ABN9CQ44_9NEOB</name>
<gene>
    <name evidence="1" type="ORF">SPARVUS_LOCUS5406413</name>
</gene>
<keyword evidence="2" id="KW-1185">Reference proteome</keyword>
<dbReference type="EMBL" id="CATNWA010011172">
    <property type="protein sequence ID" value="CAI9561256.1"/>
    <property type="molecule type" value="Genomic_DNA"/>
</dbReference>
<evidence type="ECO:0000313" key="1">
    <source>
        <dbReference type="EMBL" id="CAI9561256.1"/>
    </source>
</evidence>
<reference evidence="1" key="1">
    <citation type="submission" date="2023-05" db="EMBL/GenBank/DDBJ databases">
        <authorList>
            <person name="Stuckert A."/>
        </authorList>
    </citation>
    <scope>NUCLEOTIDE SEQUENCE</scope>
</reference>